<dbReference type="GO" id="GO:0005524">
    <property type="term" value="F:ATP binding"/>
    <property type="evidence" value="ECO:0007669"/>
    <property type="project" value="InterPro"/>
</dbReference>
<dbReference type="EMBL" id="CP133615">
    <property type="protein sequence ID" value="WMV25661.1"/>
    <property type="molecule type" value="Genomic_DNA"/>
</dbReference>
<evidence type="ECO:0000256" key="6">
    <source>
        <dbReference type="ARBA" id="ARBA00031517"/>
    </source>
</evidence>
<evidence type="ECO:0000256" key="2">
    <source>
        <dbReference type="ARBA" id="ARBA00012955"/>
    </source>
</evidence>
<name>A0AAF0QRX7_SOLVR</name>
<dbReference type="Gene3D" id="3.40.50.300">
    <property type="entry name" value="P-loop containing nucleotide triphosphate hydrolases"/>
    <property type="match status" value="1"/>
</dbReference>
<evidence type="ECO:0000313" key="8">
    <source>
        <dbReference type="EMBL" id="WMV25661.1"/>
    </source>
</evidence>
<protein>
    <recommendedName>
        <fullName evidence="2">adenylate kinase</fullName>
        <ecNumber evidence="2">2.7.4.3</ecNumber>
    </recommendedName>
    <alternativeName>
        <fullName evidence="6">ATP:AMP phosphotransferase</fullName>
    </alternativeName>
</protein>
<proteinExistence type="inferred from homology"/>
<reference evidence="8" key="1">
    <citation type="submission" date="2023-08" db="EMBL/GenBank/DDBJ databases">
        <title>A de novo genome assembly of Solanum verrucosum Schlechtendal, a Mexican diploid species geographically isolated from the other diploid A-genome species in potato relatives.</title>
        <authorList>
            <person name="Hosaka K."/>
        </authorList>
    </citation>
    <scope>NUCLEOTIDE SEQUENCE</scope>
    <source>
        <tissue evidence="8">Young leaves</tissue>
    </source>
</reference>
<dbReference type="InterPro" id="IPR027417">
    <property type="entry name" value="P-loop_NTPase"/>
</dbReference>
<evidence type="ECO:0000256" key="1">
    <source>
        <dbReference type="ARBA" id="ARBA00007220"/>
    </source>
</evidence>
<organism evidence="8 9">
    <name type="scientific">Solanum verrucosum</name>
    <dbReference type="NCBI Taxonomy" id="315347"/>
    <lineage>
        <taxon>Eukaryota</taxon>
        <taxon>Viridiplantae</taxon>
        <taxon>Streptophyta</taxon>
        <taxon>Embryophyta</taxon>
        <taxon>Tracheophyta</taxon>
        <taxon>Spermatophyta</taxon>
        <taxon>Magnoliopsida</taxon>
        <taxon>eudicotyledons</taxon>
        <taxon>Gunneridae</taxon>
        <taxon>Pentapetalae</taxon>
        <taxon>asterids</taxon>
        <taxon>lamiids</taxon>
        <taxon>Solanales</taxon>
        <taxon>Solanaceae</taxon>
        <taxon>Solanoideae</taxon>
        <taxon>Solaneae</taxon>
        <taxon>Solanum</taxon>
    </lineage>
</organism>
<dbReference type="SMR" id="A0AAF0QRX7"/>
<comment type="similarity">
    <text evidence="1 7">Belongs to the adenylate kinase family.</text>
</comment>
<dbReference type="CDD" id="cd01428">
    <property type="entry name" value="ADK"/>
    <property type="match status" value="1"/>
</dbReference>
<dbReference type="PRINTS" id="PR00094">
    <property type="entry name" value="ADENYLTKNASE"/>
</dbReference>
<evidence type="ECO:0000256" key="7">
    <source>
        <dbReference type="RuleBase" id="RU003330"/>
    </source>
</evidence>
<evidence type="ECO:0000256" key="5">
    <source>
        <dbReference type="ARBA" id="ARBA00022777"/>
    </source>
</evidence>
<accession>A0AAF0QRX7</accession>
<gene>
    <name evidence="8" type="ORF">MTR67_019046</name>
</gene>
<dbReference type="PROSITE" id="PS00113">
    <property type="entry name" value="ADENYLATE_KINASE"/>
    <property type="match status" value="1"/>
</dbReference>
<keyword evidence="3 7" id="KW-0808">Transferase</keyword>
<dbReference type="SUPFAM" id="SSF52540">
    <property type="entry name" value="P-loop containing nucleoside triphosphate hydrolases"/>
    <property type="match status" value="1"/>
</dbReference>
<dbReference type="InterPro" id="IPR000850">
    <property type="entry name" value="Adenylat/UMP-CMP_kin"/>
</dbReference>
<dbReference type="AlphaFoldDB" id="A0AAF0QRX7"/>
<dbReference type="InterPro" id="IPR033690">
    <property type="entry name" value="Adenylat_kinase_CS"/>
</dbReference>
<sequence length="147" mass="16202">MVVWTRAVVRTWRCRPTNFSRAFSEKLPTPEAKGRNVQWVFLGCPGVGKGTYAARLSKLLGVPHIATGDLVRQQLSSHGPLALKLVDIVSQGQLISDEIVIDLLSKRLEAGEAKGEIGFILDGFPRTIRQASGIWHTEACYGYNLAR</sequence>
<dbReference type="Proteomes" id="UP001234989">
    <property type="component" value="Chromosome 4"/>
</dbReference>
<keyword evidence="4" id="KW-0547">Nucleotide-binding</keyword>
<evidence type="ECO:0000256" key="3">
    <source>
        <dbReference type="ARBA" id="ARBA00022679"/>
    </source>
</evidence>
<dbReference type="EC" id="2.7.4.3" evidence="2"/>
<evidence type="ECO:0000256" key="4">
    <source>
        <dbReference type="ARBA" id="ARBA00022741"/>
    </source>
</evidence>
<keyword evidence="5 7" id="KW-0418">Kinase</keyword>
<keyword evidence="9" id="KW-1185">Reference proteome</keyword>
<dbReference type="Pfam" id="PF00406">
    <property type="entry name" value="ADK"/>
    <property type="match status" value="1"/>
</dbReference>
<dbReference type="GO" id="GO:0004017">
    <property type="term" value="F:AMP kinase activity"/>
    <property type="evidence" value="ECO:0007669"/>
    <property type="project" value="UniProtKB-EC"/>
</dbReference>
<dbReference type="PANTHER" id="PTHR23359">
    <property type="entry name" value="NUCLEOTIDE KINASE"/>
    <property type="match status" value="1"/>
</dbReference>
<evidence type="ECO:0000313" key="9">
    <source>
        <dbReference type="Proteomes" id="UP001234989"/>
    </source>
</evidence>